<sequence>MPTLRDLSDGELSIRSNPHKYLLYKPTFSQIYAFTASAFRELPPNGVLLLYISADGYDTHLKVKTEHSYDFGGVKTNSRRDETNDNSNSPANTLGKKSPSTTTTTTTTTTMP</sequence>
<dbReference type="GO" id="GO:0006351">
    <property type="term" value="P:DNA-templated transcription"/>
    <property type="evidence" value="ECO:0007669"/>
    <property type="project" value="InterPro"/>
</dbReference>
<dbReference type="PANTHER" id="PTHR21243">
    <property type="entry name" value="PROTEIN SCAI"/>
    <property type="match status" value="1"/>
</dbReference>
<dbReference type="EMBL" id="CAJOBH010238282">
    <property type="protein sequence ID" value="CAF5099706.1"/>
    <property type="molecule type" value="Genomic_DNA"/>
</dbReference>
<evidence type="ECO:0000313" key="3">
    <source>
        <dbReference type="Proteomes" id="UP000681967"/>
    </source>
</evidence>
<proteinExistence type="predicted"/>
<evidence type="ECO:0000313" key="2">
    <source>
        <dbReference type="EMBL" id="CAF5099706.1"/>
    </source>
</evidence>
<gene>
    <name evidence="2" type="ORF">BYL167_LOCUS64199</name>
</gene>
<dbReference type="InterPro" id="IPR022709">
    <property type="entry name" value="SCAI"/>
</dbReference>
<protein>
    <submittedName>
        <fullName evidence="2">Uncharacterized protein</fullName>
    </submittedName>
</protein>
<reference evidence="2" key="1">
    <citation type="submission" date="2021-02" db="EMBL/GenBank/DDBJ databases">
        <authorList>
            <person name="Nowell W R."/>
        </authorList>
    </citation>
    <scope>NUCLEOTIDE SEQUENCE</scope>
</reference>
<comment type="caution">
    <text evidence="2">The sequence shown here is derived from an EMBL/GenBank/DDBJ whole genome shotgun (WGS) entry which is preliminary data.</text>
</comment>
<feature type="region of interest" description="Disordered" evidence="1">
    <location>
        <begin position="68"/>
        <end position="112"/>
    </location>
</feature>
<evidence type="ECO:0000256" key="1">
    <source>
        <dbReference type="SAM" id="MobiDB-lite"/>
    </source>
</evidence>
<dbReference type="GO" id="GO:0003714">
    <property type="term" value="F:transcription corepressor activity"/>
    <property type="evidence" value="ECO:0007669"/>
    <property type="project" value="InterPro"/>
</dbReference>
<dbReference type="Pfam" id="PF12070">
    <property type="entry name" value="SCAI"/>
    <property type="match status" value="1"/>
</dbReference>
<dbReference type="AlphaFoldDB" id="A0A8S3F3A7"/>
<name>A0A8S3F3A7_9BILA</name>
<feature type="non-terminal residue" evidence="2">
    <location>
        <position position="1"/>
    </location>
</feature>
<feature type="compositionally biased region" description="Low complexity" evidence="1">
    <location>
        <begin position="101"/>
        <end position="112"/>
    </location>
</feature>
<organism evidence="2 3">
    <name type="scientific">Rotaria magnacalcarata</name>
    <dbReference type="NCBI Taxonomy" id="392030"/>
    <lineage>
        <taxon>Eukaryota</taxon>
        <taxon>Metazoa</taxon>
        <taxon>Spiralia</taxon>
        <taxon>Gnathifera</taxon>
        <taxon>Rotifera</taxon>
        <taxon>Eurotatoria</taxon>
        <taxon>Bdelloidea</taxon>
        <taxon>Philodinida</taxon>
        <taxon>Philodinidae</taxon>
        <taxon>Rotaria</taxon>
    </lineage>
</organism>
<dbReference type="Proteomes" id="UP000681967">
    <property type="component" value="Unassembled WGS sequence"/>
</dbReference>
<accession>A0A8S3F3A7</accession>